<gene>
    <name evidence="2" type="ORF">ABID43_004898</name>
</gene>
<dbReference type="Gene3D" id="1.10.260.40">
    <property type="entry name" value="lambda repressor-like DNA-binding domains"/>
    <property type="match status" value="1"/>
</dbReference>
<dbReference type="InterPro" id="IPR001387">
    <property type="entry name" value="Cro/C1-type_HTH"/>
</dbReference>
<reference evidence="2 3" key="1">
    <citation type="submission" date="2024-06" db="EMBL/GenBank/DDBJ databases">
        <title>Genomic Encyclopedia of Type Strains, Phase IV (KMG-IV): sequencing the most valuable type-strain genomes for metagenomic binning, comparative biology and taxonomic classification.</title>
        <authorList>
            <person name="Goeker M."/>
        </authorList>
    </citation>
    <scope>NUCLEOTIDE SEQUENCE [LARGE SCALE GENOMIC DNA]</scope>
    <source>
        <strain evidence="2 3">DSM 21331</strain>
    </source>
</reference>
<feature type="domain" description="HTH cro/C1-type" evidence="1">
    <location>
        <begin position="35"/>
        <end position="89"/>
    </location>
</feature>
<evidence type="ECO:0000313" key="2">
    <source>
        <dbReference type="EMBL" id="MET3695330.1"/>
    </source>
</evidence>
<dbReference type="CDD" id="cd00093">
    <property type="entry name" value="HTH_XRE"/>
    <property type="match status" value="1"/>
</dbReference>
<accession>A0ABV2LET0</accession>
<name>A0ABV2LET0_9HYPH</name>
<dbReference type="EMBL" id="JBEPMM010000026">
    <property type="protein sequence ID" value="MET3695330.1"/>
    <property type="molecule type" value="Genomic_DNA"/>
</dbReference>
<keyword evidence="3" id="KW-1185">Reference proteome</keyword>
<evidence type="ECO:0000259" key="1">
    <source>
        <dbReference type="PROSITE" id="PS50943"/>
    </source>
</evidence>
<dbReference type="SUPFAM" id="SSF47413">
    <property type="entry name" value="lambda repressor-like DNA-binding domains"/>
    <property type="match status" value="1"/>
</dbReference>
<dbReference type="RefSeq" id="WP_238279007.1">
    <property type="nucleotide sequence ID" value="NZ_BPQL01000048.1"/>
</dbReference>
<dbReference type="PROSITE" id="PS50943">
    <property type="entry name" value="HTH_CROC1"/>
    <property type="match status" value="1"/>
</dbReference>
<sequence length="101" mass="11272">MAISFKTVRDRWNADPEYQAARAEVSPEMELAFAMAEARHRAQLSQAEVARRIGTSQAMVARWEKGKVAPTTTSLRRFAQATGAPLHIQLGNEPVREECFA</sequence>
<evidence type="ECO:0000313" key="3">
    <source>
        <dbReference type="Proteomes" id="UP001549145"/>
    </source>
</evidence>
<dbReference type="SMART" id="SM00530">
    <property type="entry name" value="HTH_XRE"/>
    <property type="match status" value="1"/>
</dbReference>
<dbReference type="Pfam" id="PF13560">
    <property type="entry name" value="HTH_31"/>
    <property type="match status" value="1"/>
</dbReference>
<proteinExistence type="predicted"/>
<dbReference type="Proteomes" id="UP001549145">
    <property type="component" value="Unassembled WGS sequence"/>
</dbReference>
<protein>
    <submittedName>
        <fullName evidence="2">HTH-type transcriptional regulator/antitoxin HipB</fullName>
    </submittedName>
</protein>
<comment type="caution">
    <text evidence="2">The sequence shown here is derived from an EMBL/GenBank/DDBJ whole genome shotgun (WGS) entry which is preliminary data.</text>
</comment>
<dbReference type="InterPro" id="IPR010982">
    <property type="entry name" value="Lambda_DNA-bd_dom_sf"/>
</dbReference>
<organism evidence="2 3">
    <name type="scientific">Methylobacterium goesingense</name>
    <dbReference type="NCBI Taxonomy" id="243690"/>
    <lineage>
        <taxon>Bacteria</taxon>
        <taxon>Pseudomonadati</taxon>
        <taxon>Pseudomonadota</taxon>
        <taxon>Alphaproteobacteria</taxon>
        <taxon>Hyphomicrobiales</taxon>
        <taxon>Methylobacteriaceae</taxon>
        <taxon>Methylobacterium</taxon>
    </lineage>
</organism>